<dbReference type="PRINTS" id="PR00080">
    <property type="entry name" value="SDRFAMILY"/>
</dbReference>
<dbReference type="RefSeq" id="WP_378400697.1">
    <property type="nucleotide sequence ID" value="NZ_JBHTCS010000001.1"/>
</dbReference>
<dbReference type="PRINTS" id="PR00081">
    <property type="entry name" value="GDHRDH"/>
</dbReference>
<evidence type="ECO:0000256" key="1">
    <source>
        <dbReference type="ARBA" id="ARBA00006484"/>
    </source>
</evidence>
<dbReference type="SUPFAM" id="SSF51735">
    <property type="entry name" value="NAD(P)-binding Rossmann-fold domains"/>
    <property type="match status" value="1"/>
</dbReference>
<proteinExistence type="inferred from homology"/>
<sequence length="277" mass="29936">MRLEELAGQTAVVTGAGSGIGESVARRAAALGMNVVLADVAMDRIVAIEAQLRADGHRALAVPTDVSDADQVEALANAAYAEFGSVTILHNNAGLESLGYTWDVPADEWQRVLAVNVNGMHHGIRSFVPRMGADPRRSHIVNTCSVGGIAITPRMTAYAASKHAVQALTECLYLECAEAYPQIAVSVFSPGHVATRIFEDVSVRAEANDDVAFWRRSIQDTGITPDAAAEVLFNGLQRGEFWILTHREAFERLATKRAKVLTRQLRPDSVFEEAGRN</sequence>
<protein>
    <submittedName>
        <fullName evidence="4">SDR family NAD(P)-dependent oxidoreductase</fullName>
    </submittedName>
</protein>
<dbReference type="Proteomes" id="UP001596484">
    <property type="component" value="Unassembled WGS sequence"/>
</dbReference>
<organism evidence="4 5">
    <name type="scientific">Rhodococcus daqingensis</name>
    <dbReference type="NCBI Taxonomy" id="2479363"/>
    <lineage>
        <taxon>Bacteria</taxon>
        <taxon>Bacillati</taxon>
        <taxon>Actinomycetota</taxon>
        <taxon>Actinomycetes</taxon>
        <taxon>Mycobacteriales</taxon>
        <taxon>Nocardiaceae</taxon>
        <taxon>Rhodococcus</taxon>
    </lineage>
</organism>
<keyword evidence="2" id="KW-0560">Oxidoreductase</keyword>
<evidence type="ECO:0000313" key="4">
    <source>
        <dbReference type="EMBL" id="MFC7446489.1"/>
    </source>
</evidence>
<evidence type="ECO:0000313" key="5">
    <source>
        <dbReference type="Proteomes" id="UP001596484"/>
    </source>
</evidence>
<reference evidence="5" key="1">
    <citation type="journal article" date="2019" name="Int. J. Syst. Evol. Microbiol.">
        <title>The Global Catalogue of Microorganisms (GCM) 10K type strain sequencing project: providing services to taxonomists for standard genome sequencing and annotation.</title>
        <authorList>
            <consortium name="The Broad Institute Genomics Platform"/>
            <consortium name="The Broad Institute Genome Sequencing Center for Infectious Disease"/>
            <person name="Wu L."/>
            <person name="Ma J."/>
        </authorList>
    </citation>
    <scope>NUCLEOTIDE SEQUENCE [LARGE SCALE GENOMIC DNA]</scope>
    <source>
        <strain evidence="5">ICMP 19430</strain>
    </source>
</reference>
<dbReference type="Pfam" id="PF00106">
    <property type="entry name" value="adh_short"/>
    <property type="match status" value="1"/>
</dbReference>
<comment type="caution">
    <text evidence="4">The sequence shown here is derived from an EMBL/GenBank/DDBJ whole genome shotgun (WGS) entry which is preliminary data.</text>
</comment>
<dbReference type="InterPro" id="IPR036291">
    <property type="entry name" value="NAD(P)-bd_dom_sf"/>
</dbReference>
<dbReference type="PANTHER" id="PTHR44196:SF1">
    <property type="entry name" value="DEHYDROGENASE_REDUCTASE SDR FAMILY MEMBER 7B"/>
    <property type="match status" value="1"/>
</dbReference>
<comment type="similarity">
    <text evidence="1 3">Belongs to the short-chain dehydrogenases/reductases (SDR) family.</text>
</comment>
<dbReference type="InterPro" id="IPR002347">
    <property type="entry name" value="SDR_fam"/>
</dbReference>
<dbReference type="PANTHER" id="PTHR44196">
    <property type="entry name" value="DEHYDROGENASE/REDUCTASE SDR FAMILY MEMBER 7B"/>
    <property type="match status" value="1"/>
</dbReference>
<dbReference type="CDD" id="cd05233">
    <property type="entry name" value="SDR_c"/>
    <property type="match status" value="1"/>
</dbReference>
<accession>A0ABW2RSL4</accession>
<dbReference type="EMBL" id="JBHTCS010000001">
    <property type="protein sequence ID" value="MFC7446489.1"/>
    <property type="molecule type" value="Genomic_DNA"/>
</dbReference>
<evidence type="ECO:0000256" key="2">
    <source>
        <dbReference type="ARBA" id="ARBA00023002"/>
    </source>
</evidence>
<gene>
    <name evidence="4" type="ORF">ACFQS9_01155</name>
</gene>
<keyword evidence="5" id="KW-1185">Reference proteome</keyword>
<name>A0ABW2RSL4_9NOCA</name>
<evidence type="ECO:0000256" key="3">
    <source>
        <dbReference type="RuleBase" id="RU000363"/>
    </source>
</evidence>
<dbReference type="Gene3D" id="3.40.50.720">
    <property type="entry name" value="NAD(P)-binding Rossmann-like Domain"/>
    <property type="match status" value="1"/>
</dbReference>